<reference evidence="4" key="1">
    <citation type="journal article" date="2021" name="mSystems">
        <title>Bacteria and Archaea Synergistically Convert Glycine Betaine to Biogenic Methane in the Formosa Cold Seep of the South China Sea.</title>
        <authorList>
            <person name="Li L."/>
            <person name="Zhang W."/>
            <person name="Zhang S."/>
            <person name="Song L."/>
            <person name="Sun Q."/>
            <person name="Zhang H."/>
            <person name="Xiang H."/>
            <person name="Dong X."/>
        </authorList>
    </citation>
    <scope>NUCLEOTIDE SEQUENCE</scope>
    <source>
        <strain evidence="4">ZWT</strain>
    </source>
</reference>
<dbReference type="Pfam" id="PF06725">
    <property type="entry name" value="3D"/>
    <property type="match status" value="1"/>
</dbReference>
<keyword evidence="1" id="KW-0732">Signal</keyword>
<evidence type="ECO:0000256" key="2">
    <source>
        <dbReference type="SAM" id="Phobius"/>
    </source>
</evidence>
<protein>
    <submittedName>
        <fullName evidence="4">DUF348 domain-containing protein</fullName>
    </submittedName>
</protein>
<dbReference type="Pfam" id="PF03990">
    <property type="entry name" value="DUF348"/>
    <property type="match status" value="2"/>
</dbReference>
<dbReference type="Pfam" id="PF07501">
    <property type="entry name" value="G5"/>
    <property type="match status" value="1"/>
</dbReference>
<evidence type="ECO:0000313" key="4">
    <source>
        <dbReference type="EMBL" id="MCM1989888.1"/>
    </source>
</evidence>
<dbReference type="InterPro" id="IPR051933">
    <property type="entry name" value="Resuscitation_pf_RpfB"/>
</dbReference>
<dbReference type="CDD" id="cd22786">
    <property type="entry name" value="DPBB_YuiC-like"/>
    <property type="match status" value="1"/>
</dbReference>
<accession>A0A9J6P2Y6</accession>
<dbReference type="Gene3D" id="2.20.230.10">
    <property type="entry name" value="Resuscitation-promoting factor rpfb"/>
    <property type="match status" value="1"/>
</dbReference>
<dbReference type="EMBL" id="JAGSOJ010000002">
    <property type="protein sequence ID" value="MCM1989888.1"/>
    <property type="molecule type" value="Genomic_DNA"/>
</dbReference>
<dbReference type="InterPro" id="IPR010611">
    <property type="entry name" value="3D_dom"/>
</dbReference>
<gene>
    <name evidence="4" type="ORF">KDK92_09060</name>
</gene>
<dbReference type="GO" id="GO:0009254">
    <property type="term" value="P:peptidoglycan turnover"/>
    <property type="evidence" value="ECO:0007669"/>
    <property type="project" value="InterPro"/>
</dbReference>
<feature type="domain" description="G5" evidence="3">
    <location>
        <begin position="149"/>
        <end position="229"/>
    </location>
</feature>
<name>A0A9J6P2Y6_9CLOT</name>
<dbReference type="GO" id="GO:0019867">
    <property type="term" value="C:outer membrane"/>
    <property type="evidence" value="ECO:0007669"/>
    <property type="project" value="InterPro"/>
</dbReference>
<evidence type="ECO:0000256" key="1">
    <source>
        <dbReference type="ARBA" id="ARBA00022729"/>
    </source>
</evidence>
<proteinExistence type="predicted"/>
<keyword evidence="2" id="KW-1133">Transmembrane helix</keyword>
<reference evidence="4" key="2">
    <citation type="submission" date="2021-04" db="EMBL/GenBank/DDBJ databases">
        <authorList>
            <person name="Dong X."/>
        </authorList>
    </citation>
    <scope>NUCLEOTIDE SEQUENCE</scope>
    <source>
        <strain evidence="4">ZWT</strain>
    </source>
</reference>
<keyword evidence="2" id="KW-0812">Transmembrane</keyword>
<dbReference type="Proteomes" id="UP001056429">
    <property type="component" value="Unassembled WGS sequence"/>
</dbReference>
<feature type="transmembrane region" description="Helical" evidence="2">
    <location>
        <begin position="20"/>
        <end position="37"/>
    </location>
</feature>
<dbReference type="Gene3D" id="2.40.40.10">
    <property type="entry name" value="RlpA-like domain"/>
    <property type="match status" value="1"/>
</dbReference>
<dbReference type="PANTHER" id="PTHR39160">
    <property type="entry name" value="CELL WALL-BINDING PROTEIN YOCH"/>
    <property type="match status" value="1"/>
</dbReference>
<dbReference type="AlphaFoldDB" id="A0A9J6P2Y6"/>
<comment type="caution">
    <text evidence="4">The sequence shown here is derived from an EMBL/GenBank/DDBJ whole genome shotgun (WGS) entry which is preliminary data.</text>
</comment>
<dbReference type="InterPro" id="IPR036908">
    <property type="entry name" value="RlpA-like_sf"/>
</dbReference>
<dbReference type="PROSITE" id="PS51109">
    <property type="entry name" value="G5"/>
    <property type="match status" value="1"/>
</dbReference>
<dbReference type="InterPro" id="IPR011098">
    <property type="entry name" value="G5_dom"/>
</dbReference>
<evidence type="ECO:0000259" key="3">
    <source>
        <dbReference type="PROSITE" id="PS51109"/>
    </source>
</evidence>
<organism evidence="4 5">
    <name type="scientific">Oceanirhabdus seepicola</name>
    <dbReference type="NCBI Taxonomy" id="2828781"/>
    <lineage>
        <taxon>Bacteria</taxon>
        <taxon>Bacillati</taxon>
        <taxon>Bacillota</taxon>
        <taxon>Clostridia</taxon>
        <taxon>Eubacteriales</taxon>
        <taxon>Clostridiaceae</taxon>
        <taxon>Oceanirhabdus</taxon>
    </lineage>
</organism>
<dbReference type="SMART" id="SM01208">
    <property type="entry name" value="G5"/>
    <property type="match status" value="1"/>
</dbReference>
<keyword evidence="2" id="KW-0472">Membrane</keyword>
<dbReference type="SUPFAM" id="SSF50685">
    <property type="entry name" value="Barwin-like endoglucanases"/>
    <property type="match status" value="1"/>
</dbReference>
<dbReference type="RefSeq" id="WP_276575933.1">
    <property type="nucleotide sequence ID" value="NZ_JAGSOJ010000002.1"/>
</dbReference>
<keyword evidence="5" id="KW-1185">Reference proteome</keyword>
<dbReference type="GO" id="GO:0004553">
    <property type="term" value="F:hydrolase activity, hydrolyzing O-glycosyl compounds"/>
    <property type="evidence" value="ECO:0007669"/>
    <property type="project" value="InterPro"/>
</dbReference>
<dbReference type="InterPro" id="IPR007137">
    <property type="entry name" value="DUF348"/>
</dbReference>
<evidence type="ECO:0000313" key="5">
    <source>
        <dbReference type="Proteomes" id="UP001056429"/>
    </source>
</evidence>
<sequence>MGLNVYNKKEEISFNFPKILFVGLLVFSLIFTIVLSFKKEVTIVIDNEEKKIVTFMSKTNSILKSSGIKLNNKDKMSVGLNSSLQNGDLITIKRAVDVSFKADGEEKVIFTAEGTVREFFNAEGIEIGELDKVTPSLDTKVYEDMTIQVKRVVKVKQAQNLPVEYITIEQPNDRMVKGEQKLVSQGRIGEKEVVKELTLEDGEIVDQVILKETIMKESVSEVVDVGTLTKMEVPNGETVYYSSIIQVRATAYTADVNSQGVPDDPYLGATAVGTRAKRNPNGMSTIAVDPRVIPLGTKVYVEGYGLAIAEDVGGAIKGNKIDVYVHKYSDTLNWGVRHVNVYILEDIQR</sequence>
<dbReference type="PANTHER" id="PTHR39160:SF4">
    <property type="entry name" value="RESUSCITATION-PROMOTING FACTOR RPFB"/>
    <property type="match status" value="1"/>
</dbReference>